<dbReference type="InterPro" id="IPR054475">
    <property type="entry name" value="Znf-DPOE"/>
</dbReference>
<dbReference type="EMBL" id="RXGA01000004">
    <property type="protein sequence ID" value="RWX72728.1"/>
    <property type="molecule type" value="Genomic_DNA"/>
</dbReference>
<evidence type="ECO:0000256" key="8">
    <source>
        <dbReference type="ARBA" id="ARBA00022839"/>
    </source>
</evidence>
<evidence type="ECO:0000259" key="18">
    <source>
        <dbReference type="Pfam" id="PF24846"/>
    </source>
</evidence>
<evidence type="ECO:0000256" key="6">
    <source>
        <dbReference type="ARBA" id="ARBA00022722"/>
    </source>
</evidence>
<evidence type="ECO:0000256" key="9">
    <source>
        <dbReference type="ARBA" id="ARBA00022932"/>
    </source>
</evidence>
<dbReference type="Pfam" id="PF03833">
    <property type="entry name" value="PolC_DP2_N"/>
    <property type="match status" value="1"/>
</dbReference>
<comment type="caution">
    <text evidence="19">The sequence shown here is derived from an EMBL/GenBank/DDBJ whole genome shotgun (WGS) entry which is preliminary data.</text>
</comment>
<evidence type="ECO:0000256" key="2">
    <source>
        <dbReference type="ARBA" id="ARBA00011315"/>
    </source>
</evidence>
<dbReference type="HAMAP" id="MF_00324">
    <property type="entry name" value="DNApol_II_L_arch"/>
    <property type="match status" value="1"/>
</dbReference>
<dbReference type="Pfam" id="PF24844">
    <property type="entry name" value="PolC_DP2_central"/>
    <property type="match status" value="1"/>
</dbReference>
<keyword evidence="5 14" id="KW-0235">DNA replication</keyword>
<evidence type="ECO:0000256" key="1">
    <source>
        <dbReference type="ARBA" id="ARBA00011053"/>
    </source>
</evidence>
<evidence type="ECO:0000256" key="11">
    <source>
        <dbReference type="ARBA" id="ARBA00023268"/>
    </source>
</evidence>
<dbReference type="Pfam" id="PF22912">
    <property type="entry name" value="zf-DPOE"/>
    <property type="match status" value="1"/>
</dbReference>
<dbReference type="Pfam" id="PF24846">
    <property type="entry name" value="PolC_DP2_cat"/>
    <property type="match status" value="1"/>
</dbReference>
<evidence type="ECO:0000259" key="15">
    <source>
        <dbReference type="Pfam" id="PF03833"/>
    </source>
</evidence>
<reference evidence="19 20" key="1">
    <citation type="submission" date="2018-12" db="EMBL/GenBank/DDBJ databases">
        <title>The complete genome of the methanogenic archaea of the candidate phylum Verstraetearchaeota, obtained from the metagenome of underground thermal water.</title>
        <authorList>
            <person name="Kadnikov V.V."/>
            <person name="Mardanov A.V."/>
            <person name="Beletsky A.V."/>
            <person name="Karnachuk O.V."/>
            <person name="Ravin N.V."/>
        </authorList>
    </citation>
    <scope>NUCLEOTIDE SEQUENCE [LARGE SCALE GENOMIC DNA]</scope>
    <source>
        <strain evidence="19">Ch88</strain>
    </source>
</reference>
<keyword evidence="8 14" id="KW-0269">Exonuclease</keyword>
<keyword evidence="11 14" id="KW-0511">Multifunctional enzyme</keyword>
<name>A0A3S3VBD4_METS7</name>
<dbReference type="GO" id="GO:0006308">
    <property type="term" value="P:DNA catabolic process"/>
    <property type="evidence" value="ECO:0007669"/>
    <property type="project" value="UniProtKB-UniRule"/>
</dbReference>
<dbReference type="GO" id="GO:0006261">
    <property type="term" value="P:DNA-templated DNA replication"/>
    <property type="evidence" value="ECO:0007669"/>
    <property type="project" value="UniProtKB-UniRule"/>
</dbReference>
<dbReference type="PANTHER" id="PTHR42210">
    <property type="entry name" value="DNA POLYMERASE II LARGE SUBUNIT"/>
    <property type="match status" value="1"/>
</dbReference>
<dbReference type="GO" id="GO:0003887">
    <property type="term" value="F:DNA-directed DNA polymerase activity"/>
    <property type="evidence" value="ECO:0007669"/>
    <property type="project" value="UniProtKB-UniRule"/>
</dbReference>
<gene>
    <name evidence="14" type="primary">polC</name>
    <name evidence="19" type="ORF">Metus_1587</name>
</gene>
<dbReference type="GO" id="GO:0008310">
    <property type="term" value="F:single-stranded DNA 3'-5' DNA exonuclease activity"/>
    <property type="evidence" value="ECO:0007669"/>
    <property type="project" value="UniProtKB-EC"/>
</dbReference>
<evidence type="ECO:0000313" key="19">
    <source>
        <dbReference type="EMBL" id="RWX72728.1"/>
    </source>
</evidence>
<feature type="domain" description="DNA polymerase II large subunit DP2 central" evidence="17">
    <location>
        <begin position="283"/>
        <end position="669"/>
    </location>
</feature>
<organism evidence="19 20">
    <name type="scientific">Methanosuratincola subterraneus</name>
    <dbReference type="NCBI Taxonomy" id="2593994"/>
    <lineage>
        <taxon>Archaea</taxon>
        <taxon>Thermoproteota</taxon>
        <taxon>Methanosuratincolia</taxon>
        <taxon>Candidatus Methanomethylicales</taxon>
        <taxon>Candidatus Methanomethylicaceae</taxon>
        <taxon>Candidatus Methanosuratincola (ex Vanwonterghem et al. 2016)</taxon>
    </lineage>
</organism>
<feature type="domain" description="DNA polymerase-epsilon zinc finger" evidence="16">
    <location>
        <begin position="1049"/>
        <end position="1103"/>
    </location>
</feature>
<dbReference type="GO" id="GO:0003677">
    <property type="term" value="F:DNA binding"/>
    <property type="evidence" value="ECO:0007669"/>
    <property type="project" value="UniProtKB-UniRule"/>
</dbReference>
<evidence type="ECO:0000313" key="20">
    <source>
        <dbReference type="Proteomes" id="UP000288215"/>
    </source>
</evidence>
<dbReference type="PIRSF" id="PIRSF016275">
    <property type="entry name" value="PolC_DP2"/>
    <property type="match status" value="1"/>
</dbReference>
<comment type="similarity">
    <text evidence="1 14">Belongs to the archaeal DNA polymerase II family.</text>
</comment>
<dbReference type="Proteomes" id="UP000288215">
    <property type="component" value="Unassembled WGS sequence"/>
</dbReference>
<evidence type="ECO:0000256" key="12">
    <source>
        <dbReference type="ARBA" id="ARBA00025068"/>
    </source>
</evidence>
<evidence type="ECO:0000259" key="16">
    <source>
        <dbReference type="Pfam" id="PF22912"/>
    </source>
</evidence>
<dbReference type="AlphaFoldDB" id="A0A3S3VBD4"/>
<dbReference type="EC" id="3.1.11.1" evidence="14"/>
<dbReference type="EC" id="2.7.7.7" evidence="14"/>
<evidence type="ECO:0000256" key="3">
    <source>
        <dbReference type="ARBA" id="ARBA00022679"/>
    </source>
</evidence>
<keyword evidence="7 14" id="KW-0378">Hydrolase</keyword>
<keyword evidence="10 14" id="KW-0238">DNA-binding</keyword>
<sequence>MTSGEHSEYFQSLENRTSELYSLAQEARKKGLDPKEYVEIYKAQDLASRVEGLIGLKGVAERIRELDLKYSREQTGFTIIEEIVNGKYGKFEDEKAADYAMRTALAIVTEGITAAPLQGIEKLKIKTNPDGSKYLAVYYAGPMRSAGGTEQALTVLFAEKIRKLLHLDRYKITEEEIGRFIEELRLYERKVSNFQYHPSDDDLRRLLPNIPIEITGPQTDNIQVSVYRNLPRIETNCVRGGALRVVNDGVYGKASKLKKVVEKLGFTDWDWLTKIKKEEKKEEKEFTGISPDIKYLVDIVGGRPIFAHPSRFGGFRLRYGRARNTGLACVGINPVTMIILESFIAVGTQLRVERPGKSATITPVDGIEGPIVKLKNGDVLRLEDEVTAERVKEQVDKILFLGDMSVAYGEFLENNHRLMPPGYCEEIWAEEMKLEIKQKFNGRNDLASDRLGIMVERFNDFINHPTLVKPTPEEALSISKVLGAPLHPRYTYFWERLKVEEIIAIKKWFTSERQGNRFKLPQKEVKEFLELACIPHRKVEGMLVFDDLPILEALLSSEKTSSLRSPLEFLSETSGIVLRAKGRSFIGARMGRPEKARERVMSPPTHVLFPVGLAGGPQRDLVKAASNKSFVTTINIRHCRKCNRTTYERVCSICGEMTVKIYKCNNCNQRNYFTCESGKEVCPQCGAEAVPYEQRSISLEEFPKLVRKYGIRKDAAIKGVKGLSNPTKVPEILDKGFLRSKHKIFVYKDGTVRYDITNAPLTHFKPAEAHVSVEKLKALGYTKDIFGKDLNEPDQILELKVQDVIVPKSCGEYLLRAARYVDEMLTKTYGMAPFYNLNNYEDLVGHIVIGLAPHTSAGIIGRVIGFTEAKVCYAHPFWHAAKRRNCDGDEDAIMLALEAFIDFSKAYLPDKIGGLMDAPLVVTTTIDPTEVDDECHNMETTAPLPLEFYRMCEEYREPKEALKCLNIVKDKLRTPEQYSGLRFSIHTERIDRGPLTTLYDQIKSMIDKVERQLCLADKILAVDCTDVAERLLKHHFIPDLAGNLRAFSTQNLRCTKCGAKYRRMPLKGICLKCQGNVILTVHQGNVKKYLEAATTLAERYNLSPFVKQQIALIGRGLNMLINEDQENEENRNAKNHSEKAIDLKQFIGSQ</sequence>
<feature type="domain" description="DNA polymerase II large subunit DP2 catalytic" evidence="18">
    <location>
        <begin position="711"/>
        <end position="1008"/>
    </location>
</feature>
<proteinExistence type="inferred from homology"/>
<dbReference type="InterPro" id="IPR016033">
    <property type="entry name" value="PolC_DP2_N"/>
</dbReference>
<accession>A0A3S3VBD4</accession>
<comment type="catalytic activity">
    <reaction evidence="14">
        <text>Exonucleolytic cleavage in the 3'- to 5'-direction to yield nucleoside 5'-phosphates.</text>
        <dbReference type="EC" id="3.1.11.1"/>
    </reaction>
</comment>
<keyword evidence="3 14" id="KW-0808">Transferase</keyword>
<dbReference type="NCBIfam" id="TIGR00354">
    <property type="entry name" value="polC"/>
    <property type="match status" value="1"/>
</dbReference>
<dbReference type="InterPro" id="IPR004475">
    <property type="entry name" value="PolC_DP2"/>
</dbReference>
<comment type="catalytic activity">
    <reaction evidence="13 14">
        <text>DNA(n) + a 2'-deoxyribonucleoside 5'-triphosphate = DNA(n+1) + diphosphate</text>
        <dbReference type="Rhea" id="RHEA:22508"/>
        <dbReference type="Rhea" id="RHEA-COMP:17339"/>
        <dbReference type="Rhea" id="RHEA-COMP:17340"/>
        <dbReference type="ChEBI" id="CHEBI:33019"/>
        <dbReference type="ChEBI" id="CHEBI:61560"/>
        <dbReference type="ChEBI" id="CHEBI:173112"/>
        <dbReference type="EC" id="2.7.7.7"/>
    </reaction>
</comment>
<evidence type="ECO:0000259" key="17">
    <source>
        <dbReference type="Pfam" id="PF24844"/>
    </source>
</evidence>
<protein>
    <recommendedName>
        <fullName evidence="14">DNA polymerase II large subunit</fullName>
        <shortName evidence="14">Pol II</shortName>
        <ecNumber evidence="14">2.7.7.7</ecNumber>
    </recommendedName>
    <alternativeName>
        <fullName evidence="14">Exodeoxyribonuclease large subunit</fullName>
        <ecNumber evidence="14">3.1.11.1</ecNumber>
    </alternativeName>
</protein>
<evidence type="ECO:0000256" key="4">
    <source>
        <dbReference type="ARBA" id="ARBA00022695"/>
    </source>
</evidence>
<evidence type="ECO:0000256" key="10">
    <source>
        <dbReference type="ARBA" id="ARBA00023125"/>
    </source>
</evidence>
<evidence type="ECO:0000256" key="14">
    <source>
        <dbReference type="HAMAP-Rule" id="MF_00324"/>
    </source>
</evidence>
<evidence type="ECO:0000256" key="7">
    <source>
        <dbReference type="ARBA" id="ARBA00022801"/>
    </source>
</evidence>
<dbReference type="PANTHER" id="PTHR42210:SF1">
    <property type="entry name" value="DNA POLYMERASE II LARGE SUBUNIT"/>
    <property type="match status" value="1"/>
</dbReference>
<keyword evidence="4 14" id="KW-0548">Nucleotidyltransferase</keyword>
<comment type="function">
    <text evidence="12 14">Possesses two activities: a DNA synthesis (polymerase) and an exonucleolytic activity that degrades single-stranded DNA in the 3'- to 5'-direction. Has a template-primer preference which is characteristic of a replicative DNA polymerase.</text>
</comment>
<dbReference type="InterPro" id="IPR056172">
    <property type="entry name" value="PolC_DP2_cat_dom"/>
</dbReference>
<dbReference type="InterPro" id="IPR056171">
    <property type="entry name" value="PolC_DP2_central_dom"/>
</dbReference>
<evidence type="ECO:0000256" key="13">
    <source>
        <dbReference type="ARBA" id="ARBA00049244"/>
    </source>
</evidence>
<comment type="subunit">
    <text evidence="2 14">Heterodimer of a large subunit and a small subunit.</text>
</comment>
<dbReference type="NCBIfam" id="NF003103">
    <property type="entry name" value="PRK04023.1"/>
    <property type="match status" value="1"/>
</dbReference>
<keyword evidence="6 14" id="KW-0540">Nuclease</keyword>
<evidence type="ECO:0000256" key="5">
    <source>
        <dbReference type="ARBA" id="ARBA00022705"/>
    </source>
</evidence>
<keyword evidence="9 14" id="KW-0239">DNA-directed DNA polymerase</keyword>
<feature type="domain" description="DNA polymerase II large subunit DP2 N-terminal" evidence="15">
    <location>
        <begin position="8"/>
        <end position="277"/>
    </location>
</feature>